<proteinExistence type="predicted"/>
<accession>A0A803P9N8</accession>
<evidence type="ECO:0000313" key="2">
    <source>
        <dbReference type="EnsemblPlants" id="cds.evm.model.03.610"/>
    </source>
</evidence>
<reference evidence="2" key="2">
    <citation type="submission" date="2021-03" db="UniProtKB">
        <authorList>
            <consortium name="EnsemblPlants"/>
        </authorList>
    </citation>
    <scope>IDENTIFICATION</scope>
</reference>
<feature type="region of interest" description="Disordered" evidence="1">
    <location>
        <begin position="57"/>
        <end position="76"/>
    </location>
</feature>
<dbReference type="Gramene" id="evm.model.03.610">
    <property type="protein sequence ID" value="cds.evm.model.03.610"/>
    <property type="gene ID" value="evm.TU.03.610"/>
</dbReference>
<dbReference type="EMBL" id="UZAU01000262">
    <property type="status" value="NOT_ANNOTATED_CDS"/>
    <property type="molecule type" value="Genomic_DNA"/>
</dbReference>
<feature type="compositionally biased region" description="Basic and acidic residues" evidence="1">
    <location>
        <begin position="58"/>
        <end position="76"/>
    </location>
</feature>
<evidence type="ECO:0000256" key="1">
    <source>
        <dbReference type="SAM" id="MobiDB-lite"/>
    </source>
</evidence>
<sequence length="76" mass="8790">MIIAKQWNDAQKEDIRLTKDVKELKRNHKAELEDGQKEAKDHCEACQKLQEELNGANKKLDGVEDDAKERCRNVAK</sequence>
<evidence type="ECO:0000313" key="3">
    <source>
        <dbReference type="Proteomes" id="UP000596661"/>
    </source>
</evidence>
<organism evidence="2 3">
    <name type="scientific">Cannabis sativa</name>
    <name type="common">Hemp</name>
    <name type="synonym">Marijuana</name>
    <dbReference type="NCBI Taxonomy" id="3483"/>
    <lineage>
        <taxon>Eukaryota</taxon>
        <taxon>Viridiplantae</taxon>
        <taxon>Streptophyta</taxon>
        <taxon>Embryophyta</taxon>
        <taxon>Tracheophyta</taxon>
        <taxon>Spermatophyta</taxon>
        <taxon>Magnoliopsida</taxon>
        <taxon>eudicotyledons</taxon>
        <taxon>Gunneridae</taxon>
        <taxon>Pentapetalae</taxon>
        <taxon>rosids</taxon>
        <taxon>fabids</taxon>
        <taxon>Rosales</taxon>
        <taxon>Cannabaceae</taxon>
        <taxon>Cannabis</taxon>
    </lineage>
</organism>
<dbReference type="EnsemblPlants" id="evm.model.03.610">
    <property type="protein sequence ID" value="cds.evm.model.03.610"/>
    <property type="gene ID" value="evm.TU.03.610"/>
</dbReference>
<protein>
    <submittedName>
        <fullName evidence="2">Uncharacterized protein</fullName>
    </submittedName>
</protein>
<dbReference type="AlphaFoldDB" id="A0A803P9N8"/>
<reference evidence="2" key="1">
    <citation type="submission" date="2018-11" db="EMBL/GenBank/DDBJ databases">
        <authorList>
            <person name="Grassa J C."/>
        </authorList>
    </citation>
    <scope>NUCLEOTIDE SEQUENCE [LARGE SCALE GENOMIC DNA]</scope>
</reference>
<name>A0A803P9N8_CANSA</name>
<keyword evidence="3" id="KW-1185">Reference proteome</keyword>
<dbReference type="Proteomes" id="UP000596661">
    <property type="component" value="Chromosome 3"/>
</dbReference>